<sequence length="41" mass="4795">MVVFLVQYDPSYPARCKCKCAILRTFVSLRVPFQRLSVPYV</sequence>
<dbReference type="AlphaFoldDB" id="A0A182WP31"/>
<reference evidence="1" key="2">
    <citation type="submission" date="2020-05" db="UniProtKB">
        <authorList>
            <consortium name="EnsemblMetazoa"/>
        </authorList>
    </citation>
    <scope>IDENTIFICATION</scope>
    <source>
        <strain evidence="1">MINIMUS1</strain>
    </source>
</reference>
<evidence type="ECO:0000313" key="1">
    <source>
        <dbReference type="EnsemblMetazoa" id="AMIN014444-PA"/>
    </source>
</evidence>
<name>A0A182WP31_9DIPT</name>
<proteinExistence type="predicted"/>
<accession>A0A182WP31</accession>
<dbReference type="EnsemblMetazoa" id="AMIN014444-RA">
    <property type="protein sequence ID" value="AMIN014444-PA"/>
    <property type="gene ID" value="AMIN014444"/>
</dbReference>
<dbReference type="Proteomes" id="UP000075920">
    <property type="component" value="Unassembled WGS sequence"/>
</dbReference>
<organism evidence="1 2">
    <name type="scientific">Anopheles minimus</name>
    <dbReference type="NCBI Taxonomy" id="112268"/>
    <lineage>
        <taxon>Eukaryota</taxon>
        <taxon>Metazoa</taxon>
        <taxon>Ecdysozoa</taxon>
        <taxon>Arthropoda</taxon>
        <taxon>Hexapoda</taxon>
        <taxon>Insecta</taxon>
        <taxon>Pterygota</taxon>
        <taxon>Neoptera</taxon>
        <taxon>Endopterygota</taxon>
        <taxon>Diptera</taxon>
        <taxon>Nematocera</taxon>
        <taxon>Culicoidea</taxon>
        <taxon>Culicidae</taxon>
        <taxon>Anophelinae</taxon>
        <taxon>Anopheles</taxon>
    </lineage>
</organism>
<reference evidence="2" key="1">
    <citation type="submission" date="2013-03" db="EMBL/GenBank/DDBJ databases">
        <title>The Genome Sequence of Anopheles minimus MINIMUS1.</title>
        <authorList>
            <consortium name="The Broad Institute Genomics Platform"/>
            <person name="Neafsey D.E."/>
            <person name="Walton C."/>
            <person name="Walker B."/>
            <person name="Young S.K."/>
            <person name="Zeng Q."/>
            <person name="Gargeya S."/>
            <person name="Fitzgerald M."/>
            <person name="Haas B."/>
            <person name="Abouelleil A."/>
            <person name="Allen A.W."/>
            <person name="Alvarado L."/>
            <person name="Arachchi H.M."/>
            <person name="Berlin A.M."/>
            <person name="Chapman S.B."/>
            <person name="Gainer-Dewar J."/>
            <person name="Goldberg J."/>
            <person name="Griggs A."/>
            <person name="Gujja S."/>
            <person name="Hansen M."/>
            <person name="Howarth C."/>
            <person name="Imamovic A."/>
            <person name="Ireland A."/>
            <person name="Larimer J."/>
            <person name="McCowan C."/>
            <person name="Murphy C."/>
            <person name="Pearson M."/>
            <person name="Poon T.W."/>
            <person name="Priest M."/>
            <person name="Roberts A."/>
            <person name="Saif S."/>
            <person name="Shea T."/>
            <person name="Sisk P."/>
            <person name="Sykes S."/>
            <person name="Wortman J."/>
            <person name="Nusbaum C."/>
            <person name="Birren B."/>
        </authorList>
    </citation>
    <scope>NUCLEOTIDE SEQUENCE [LARGE SCALE GENOMIC DNA]</scope>
    <source>
        <strain evidence="2">MINIMUS1</strain>
    </source>
</reference>
<protein>
    <submittedName>
        <fullName evidence="1">Uncharacterized protein</fullName>
    </submittedName>
</protein>
<dbReference type="VEuPathDB" id="VectorBase:AMIN014444"/>
<evidence type="ECO:0000313" key="2">
    <source>
        <dbReference type="Proteomes" id="UP000075920"/>
    </source>
</evidence>
<keyword evidence="2" id="KW-1185">Reference proteome</keyword>